<sequence>MVVEWGHWMAAAGGPKFFSKNTPLFLPNPRFCSRNLGLRNSEEVFLKLAIFLPNVNSQVLFLRQKNRKFLKRSLKT</sequence>
<protein>
    <submittedName>
        <fullName evidence="1">Uncharacterized protein</fullName>
    </submittedName>
</protein>
<gene>
    <name evidence="1" type="ORF">NEPTK9_001395</name>
</gene>
<reference evidence="1 2" key="1">
    <citation type="submission" date="2020-01" db="EMBL/GenBank/DDBJ databases">
        <title>Draft genome sequence of Cand. Neptunochlamydia vexilliferae K9.</title>
        <authorList>
            <person name="Schulz F."/>
            <person name="Koestlbacher S."/>
            <person name="Wascher F."/>
            <person name="Pizzetti I."/>
            <person name="Horn M."/>
        </authorList>
    </citation>
    <scope>NUCLEOTIDE SEQUENCE [LARGE SCALE GENOMIC DNA]</scope>
    <source>
        <strain evidence="1 2">K9</strain>
    </source>
</reference>
<proteinExistence type="predicted"/>
<dbReference type="Proteomes" id="UP001194714">
    <property type="component" value="Unassembled WGS sequence"/>
</dbReference>
<comment type="caution">
    <text evidence="1">The sequence shown here is derived from an EMBL/GenBank/DDBJ whole genome shotgun (WGS) entry which is preliminary data.</text>
</comment>
<organism evidence="1 2">
    <name type="scientific">Candidatus Neptunichlamydia vexilliferae</name>
    <dbReference type="NCBI Taxonomy" id="1651774"/>
    <lineage>
        <taxon>Bacteria</taxon>
        <taxon>Pseudomonadati</taxon>
        <taxon>Chlamydiota</taxon>
        <taxon>Chlamydiia</taxon>
        <taxon>Parachlamydiales</taxon>
        <taxon>Simkaniaceae</taxon>
        <taxon>Candidatus Neptunichlamydia</taxon>
    </lineage>
</organism>
<accession>A0ABS0B0F2</accession>
<name>A0ABS0B0F2_9BACT</name>
<evidence type="ECO:0000313" key="2">
    <source>
        <dbReference type="Proteomes" id="UP001194714"/>
    </source>
</evidence>
<dbReference type="EMBL" id="JAAEJV010000047">
    <property type="protein sequence ID" value="MBF5059876.1"/>
    <property type="molecule type" value="Genomic_DNA"/>
</dbReference>
<evidence type="ECO:0000313" key="1">
    <source>
        <dbReference type="EMBL" id="MBF5059876.1"/>
    </source>
</evidence>
<keyword evidence="2" id="KW-1185">Reference proteome</keyword>